<dbReference type="PANTHER" id="PTHR10587:SF133">
    <property type="entry name" value="CHITIN DEACETYLASE 1-RELATED"/>
    <property type="match status" value="1"/>
</dbReference>
<dbReference type="CDD" id="cd10959">
    <property type="entry name" value="CE4_NodB_like_3"/>
    <property type="match status" value="1"/>
</dbReference>
<proteinExistence type="predicted"/>
<dbReference type="Proteomes" id="UP001596405">
    <property type="component" value="Unassembled WGS sequence"/>
</dbReference>
<evidence type="ECO:0000256" key="1">
    <source>
        <dbReference type="ARBA" id="ARBA00022723"/>
    </source>
</evidence>
<keyword evidence="1" id="KW-0479">Metal-binding</keyword>
<sequence length="211" mass="24133">MPRFFKTPSVLTWAFPGVVWKKKMREKTLFLTFDDGPIPEVTPFVLDQLQQYNAKATFFCVGDNVQRHPAIAQQVLEQGHLLANHTFHHVKAWQHSPQKYFAEVEQCQAALESIVGSAPDKKLFRPPHGQLTWGHLRKLKHKYQVVMWSSLSYDFDASLAPEESLQKTIAVSGPGSIVVMHDSLKAEKTLKYVLPRFLEYFSALGYSFKTL</sequence>
<feature type="domain" description="NodB homology" evidence="3">
    <location>
        <begin position="27"/>
        <end position="209"/>
    </location>
</feature>
<dbReference type="RefSeq" id="WP_153042045.1">
    <property type="nucleotide sequence ID" value="NZ_JBHSYQ010000015.1"/>
</dbReference>
<keyword evidence="2" id="KW-0378">Hydrolase</keyword>
<evidence type="ECO:0000313" key="4">
    <source>
        <dbReference type="EMBL" id="MFC6999461.1"/>
    </source>
</evidence>
<dbReference type="EMBL" id="JBHSYQ010000015">
    <property type="protein sequence ID" value="MFC6999461.1"/>
    <property type="molecule type" value="Genomic_DNA"/>
</dbReference>
<name>A0ABW2DTA1_9BACT</name>
<organism evidence="4 5">
    <name type="scientific">Rufibacter roseus</name>
    <dbReference type="NCBI Taxonomy" id="1567108"/>
    <lineage>
        <taxon>Bacteria</taxon>
        <taxon>Pseudomonadati</taxon>
        <taxon>Bacteroidota</taxon>
        <taxon>Cytophagia</taxon>
        <taxon>Cytophagales</taxon>
        <taxon>Hymenobacteraceae</taxon>
        <taxon>Rufibacter</taxon>
    </lineage>
</organism>
<protein>
    <submittedName>
        <fullName evidence="4">Polysaccharide deacetylase family protein</fullName>
    </submittedName>
</protein>
<accession>A0ABW2DTA1</accession>
<dbReference type="PANTHER" id="PTHR10587">
    <property type="entry name" value="GLYCOSYL TRANSFERASE-RELATED"/>
    <property type="match status" value="1"/>
</dbReference>
<comment type="caution">
    <text evidence="4">The sequence shown here is derived from an EMBL/GenBank/DDBJ whole genome shotgun (WGS) entry which is preliminary data.</text>
</comment>
<dbReference type="PROSITE" id="PS51677">
    <property type="entry name" value="NODB"/>
    <property type="match status" value="1"/>
</dbReference>
<dbReference type="Gene3D" id="3.20.20.370">
    <property type="entry name" value="Glycoside hydrolase/deacetylase"/>
    <property type="match status" value="1"/>
</dbReference>
<dbReference type="Pfam" id="PF01522">
    <property type="entry name" value="Polysacc_deac_1"/>
    <property type="match status" value="1"/>
</dbReference>
<dbReference type="InterPro" id="IPR050248">
    <property type="entry name" value="Polysacc_deacetylase_ArnD"/>
</dbReference>
<keyword evidence="5" id="KW-1185">Reference proteome</keyword>
<reference evidence="5" key="1">
    <citation type="journal article" date="2019" name="Int. J. Syst. Evol. Microbiol.">
        <title>The Global Catalogue of Microorganisms (GCM) 10K type strain sequencing project: providing services to taxonomists for standard genome sequencing and annotation.</title>
        <authorList>
            <consortium name="The Broad Institute Genomics Platform"/>
            <consortium name="The Broad Institute Genome Sequencing Center for Infectious Disease"/>
            <person name="Wu L."/>
            <person name="Ma J."/>
        </authorList>
    </citation>
    <scope>NUCLEOTIDE SEQUENCE [LARGE SCALE GENOMIC DNA]</scope>
    <source>
        <strain evidence="5">CGMCC 4.7393</strain>
    </source>
</reference>
<evidence type="ECO:0000313" key="5">
    <source>
        <dbReference type="Proteomes" id="UP001596405"/>
    </source>
</evidence>
<evidence type="ECO:0000256" key="2">
    <source>
        <dbReference type="ARBA" id="ARBA00022801"/>
    </source>
</evidence>
<dbReference type="SUPFAM" id="SSF88713">
    <property type="entry name" value="Glycoside hydrolase/deacetylase"/>
    <property type="match status" value="1"/>
</dbReference>
<evidence type="ECO:0000259" key="3">
    <source>
        <dbReference type="PROSITE" id="PS51677"/>
    </source>
</evidence>
<dbReference type="InterPro" id="IPR002509">
    <property type="entry name" value="NODB_dom"/>
</dbReference>
<gene>
    <name evidence="4" type="ORF">ACFQHR_17630</name>
</gene>
<dbReference type="InterPro" id="IPR011330">
    <property type="entry name" value="Glyco_hydro/deAcase_b/a-brl"/>
</dbReference>